<dbReference type="AlphaFoldDB" id="A0AAE1FBP9"/>
<dbReference type="Proteomes" id="UP001286313">
    <property type="component" value="Unassembled WGS sequence"/>
</dbReference>
<comment type="caution">
    <text evidence="1">The sequence shown here is derived from an EMBL/GenBank/DDBJ whole genome shotgun (WGS) entry which is preliminary data.</text>
</comment>
<keyword evidence="2" id="KW-1185">Reference proteome</keyword>
<organism evidence="1 2">
    <name type="scientific">Petrolisthes cinctipes</name>
    <name type="common">Flat porcelain crab</name>
    <dbReference type="NCBI Taxonomy" id="88211"/>
    <lineage>
        <taxon>Eukaryota</taxon>
        <taxon>Metazoa</taxon>
        <taxon>Ecdysozoa</taxon>
        <taxon>Arthropoda</taxon>
        <taxon>Crustacea</taxon>
        <taxon>Multicrustacea</taxon>
        <taxon>Malacostraca</taxon>
        <taxon>Eumalacostraca</taxon>
        <taxon>Eucarida</taxon>
        <taxon>Decapoda</taxon>
        <taxon>Pleocyemata</taxon>
        <taxon>Anomura</taxon>
        <taxon>Galatheoidea</taxon>
        <taxon>Porcellanidae</taxon>
        <taxon>Petrolisthes</taxon>
    </lineage>
</organism>
<evidence type="ECO:0000313" key="2">
    <source>
        <dbReference type="Proteomes" id="UP001286313"/>
    </source>
</evidence>
<dbReference type="EMBL" id="JAWQEG010002625">
    <property type="protein sequence ID" value="KAK3870671.1"/>
    <property type="molecule type" value="Genomic_DNA"/>
</dbReference>
<proteinExistence type="predicted"/>
<name>A0AAE1FBP9_PETCI</name>
<reference evidence="1" key="1">
    <citation type="submission" date="2023-10" db="EMBL/GenBank/DDBJ databases">
        <title>Genome assemblies of two species of porcelain crab, Petrolisthes cinctipes and Petrolisthes manimaculis (Anomura: Porcellanidae).</title>
        <authorList>
            <person name="Angst P."/>
        </authorList>
    </citation>
    <scope>NUCLEOTIDE SEQUENCE</scope>
    <source>
        <strain evidence="1">PB745_01</strain>
        <tissue evidence="1">Gill</tissue>
    </source>
</reference>
<evidence type="ECO:0000313" key="1">
    <source>
        <dbReference type="EMBL" id="KAK3870671.1"/>
    </source>
</evidence>
<accession>A0AAE1FBP9</accession>
<gene>
    <name evidence="1" type="ORF">Pcinc_024116</name>
</gene>
<sequence>MQINSSSSKPFDIHSMGKQGCILAPTLFRQRRLRWHHHIPKDILYGKLASGVRNTGRSQLRYKDDSKKKMNVLNIETGSWESLAANHTRWSSALN</sequence>
<protein>
    <submittedName>
        <fullName evidence="1">Uncharacterized protein</fullName>
    </submittedName>
</protein>